<dbReference type="GO" id="GO:0033617">
    <property type="term" value="P:mitochondrial respiratory chain complex IV assembly"/>
    <property type="evidence" value="ECO:0007669"/>
    <property type="project" value="InterPro"/>
</dbReference>
<dbReference type="STRING" id="45354.A0A1L0CZM8"/>
<dbReference type="EMBL" id="LT635766">
    <property type="protein sequence ID" value="SGZ53338.1"/>
    <property type="molecule type" value="Genomic_DNA"/>
</dbReference>
<protein>
    <submittedName>
        <fullName evidence="3">CIC11C00000000266</fullName>
    </submittedName>
    <submittedName>
        <fullName evidence="2">CIC11C00000001649</fullName>
    </submittedName>
</protein>
<organism evidence="2 5">
    <name type="scientific">Sungouiella intermedia</name>
    <dbReference type="NCBI Taxonomy" id="45354"/>
    <lineage>
        <taxon>Eukaryota</taxon>
        <taxon>Fungi</taxon>
        <taxon>Dikarya</taxon>
        <taxon>Ascomycota</taxon>
        <taxon>Saccharomycotina</taxon>
        <taxon>Pichiomycetes</taxon>
        <taxon>Metschnikowiaceae</taxon>
        <taxon>Sungouiella</taxon>
    </lineage>
</organism>
<evidence type="ECO:0000313" key="3">
    <source>
        <dbReference type="EMBL" id="SGZ53338.1"/>
    </source>
</evidence>
<gene>
    <name evidence="3" type="ORF">SAMEA4029009_CIC11G00000000266</name>
    <name evidence="2" type="ORF">SAMEA4029010_CIC11G00000001649</name>
</gene>
<dbReference type="EMBL" id="LT635757">
    <property type="protein sequence ID" value="SGZ49676.1"/>
    <property type="molecule type" value="Genomic_DNA"/>
</dbReference>
<accession>A0A1L0CZM8</accession>
<feature type="transmembrane region" description="Helical" evidence="1">
    <location>
        <begin position="69"/>
        <end position="87"/>
    </location>
</feature>
<dbReference type="Pfam" id="PF08695">
    <property type="entry name" value="Coa1"/>
    <property type="match status" value="1"/>
</dbReference>
<dbReference type="OrthoDB" id="2100652at2759"/>
<evidence type="ECO:0000313" key="2">
    <source>
        <dbReference type="EMBL" id="SGZ49676.1"/>
    </source>
</evidence>
<dbReference type="Proteomes" id="UP000182259">
    <property type="component" value="Chromosome III"/>
</dbReference>
<sequence length="191" mass="21475">MNSLGLRSLARRAPIGRLSGLLLFSPLCPVSRGYSTQTISVQELNKRRPVNVDRELPDPFASKKQNRRYFWVYAVGVTVLCALIFNYEKTRSPIVNSVLYCLRRSEAAKNELGANIGFKSSWPWIWGTLNTVKGNIDIEFDVCGDKSGGKLKLKASRTAKFVPFDVEHFVLEVNDGTTVDLMKDPTLDFDL</sequence>
<evidence type="ECO:0000313" key="4">
    <source>
        <dbReference type="Proteomes" id="UP000182259"/>
    </source>
</evidence>
<keyword evidence="1" id="KW-0472">Membrane</keyword>
<dbReference type="PANTHER" id="PTHR28523:SF1">
    <property type="entry name" value="CYTOCHROME C OXIDASE ASSEMBLY FACTOR 1"/>
    <property type="match status" value="1"/>
</dbReference>
<keyword evidence="1" id="KW-0812">Transmembrane</keyword>
<proteinExistence type="predicted"/>
<keyword evidence="5" id="KW-1185">Reference proteome</keyword>
<dbReference type="PANTHER" id="PTHR28523">
    <property type="entry name" value="CYTOCHROME C OXIDASE ASSEMBLY FACTOR 1"/>
    <property type="match status" value="1"/>
</dbReference>
<reference evidence="4 5" key="1">
    <citation type="submission" date="2016-10" db="EMBL/GenBank/DDBJ databases">
        <authorList>
            <person name="de Groot N.N."/>
        </authorList>
    </citation>
    <scope>NUCLEOTIDE SEQUENCE [LARGE SCALE GENOMIC DNA]</scope>
    <source>
        <strain evidence="2 5">CBS 141442</strain>
        <strain evidence="3 4">PYCC 4715</strain>
    </source>
</reference>
<dbReference type="Proteomes" id="UP000182334">
    <property type="component" value="Chromosome II"/>
</dbReference>
<name>A0A1L0CZM8_9ASCO</name>
<dbReference type="InterPro" id="IPR042432">
    <property type="entry name" value="Coa1_fungi"/>
</dbReference>
<dbReference type="InterPro" id="IPR014807">
    <property type="entry name" value="Coa1"/>
</dbReference>
<evidence type="ECO:0000256" key="1">
    <source>
        <dbReference type="SAM" id="Phobius"/>
    </source>
</evidence>
<dbReference type="GO" id="GO:0005743">
    <property type="term" value="C:mitochondrial inner membrane"/>
    <property type="evidence" value="ECO:0007669"/>
    <property type="project" value="TreeGrafter"/>
</dbReference>
<evidence type="ECO:0000313" key="5">
    <source>
        <dbReference type="Proteomes" id="UP000182334"/>
    </source>
</evidence>
<keyword evidence="1" id="KW-1133">Transmembrane helix</keyword>
<dbReference type="AlphaFoldDB" id="A0A1L0CZM8"/>